<dbReference type="GO" id="GO:0008270">
    <property type="term" value="F:zinc ion binding"/>
    <property type="evidence" value="ECO:0007669"/>
    <property type="project" value="UniProtKB-KW"/>
</dbReference>
<dbReference type="Gene3D" id="3.30.40.10">
    <property type="entry name" value="Zinc/RING finger domain, C3HC4 (zinc finger)"/>
    <property type="match status" value="1"/>
</dbReference>
<dbReference type="PaxDb" id="2903-EOD09052"/>
<dbReference type="InterPro" id="IPR013083">
    <property type="entry name" value="Znf_RING/FYVE/PHD"/>
</dbReference>
<dbReference type="KEGG" id="ehx:EMIHUDRAFT_216881"/>
<dbReference type="GeneID" id="17255195"/>
<feature type="domain" description="RING-CH-type" evidence="5">
    <location>
        <begin position="6"/>
        <end position="81"/>
    </location>
</feature>
<dbReference type="InterPro" id="IPR011016">
    <property type="entry name" value="Znf_RING-CH"/>
</dbReference>
<evidence type="ECO:0000256" key="4">
    <source>
        <dbReference type="SAM" id="MobiDB-lite"/>
    </source>
</evidence>
<protein>
    <recommendedName>
        <fullName evidence="5">RING-CH-type domain-containing protein</fullName>
    </recommendedName>
</protein>
<dbReference type="RefSeq" id="XP_005761481.1">
    <property type="nucleotide sequence ID" value="XM_005761424.1"/>
</dbReference>
<dbReference type="HOGENOM" id="CLU_1236999_0_0_1"/>
<evidence type="ECO:0000259" key="5">
    <source>
        <dbReference type="PROSITE" id="PS51292"/>
    </source>
</evidence>
<keyword evidence="3" id="KW-0862">Zinc</keyword>
<dbReference type="Proteomes" id="UP000013827">
    <property type="component" value="Unassembled WGS sequence"/>
</dbReference>
<evidence type="ECO:0000313" key="7">
    <source>
        <dbReference type="Proteomes" id="UP000013827"/>
    </source>
</evidence>
<dbReference type="EnsemblProtists" id="EOD09052">
    <property type="protein sequence ID" value="EOD09052"/>
    <property type="gene ID" value="EMIHUDRAFT_216881"/>
</dbReference>
<accession>A0A0D3ICR7</accession>
<organism evidence="6 7">
    <name type="scientific">Emiliania huxleyi (strain CCMP1516)</name>
    <dbReference type="NCBI Taxonomy" id="280463"/>
    <lineage>
        <taxon>Eukaryota</taxon>
        <taxon>Haptista</taxon>
        <taxon>Haptophyta</taxon>
        <taxon>Prymnesiophyceae</taxon>
        <taxon>Isochrysidales</taxon>
        <taxon>Noelaerhabdaceae</taxon>
        <taxon>Emiliania</taxon>
    </lineage>
</organism>
<keyword evidence="2" id="KW-0863">Zinc-finger</keyword>
<name>A0A0D3ICR7_EMIH1</name>
<reference evidence="6" key="2">
    <citation type="submission" date="2024-10" db="UniProtKB">
        <authorList>
            <consortium name="EnsemblProtists"/>
        </authorList>
    </citation>
    <scope>IDENTIFICATION</scope>
</reference>
<reference evidence="7" key="1">
    <citation type="journal article" date="2013" name="Nature">
        <title>Pan genome of the phytoplankton Emiliania underpins its global distribution.</title>
        <authorList>
            <person name="Read B.A."/>
            <person name="Kegel J."/>
            <person name="Klute M.J."/>
            <person name="Kuo A."/>
            <person name="Lefebvre S.C."/>
            <person name="Maumus F."/>
            <person name="Mayer C."/>
            <person name="Miller J."/>
            <person name="Monier A."/>
            <person name="Salamov A."/>
            <person name="Young J."/>
            <person name="Aguilar M."/>
            <person name="Claverie J.M."/>
            <person name="Frickenhaus S."/>
            <person name="Gonzalez K."/>
            <person name="Herman E.K."/>
            <person name="Lin Y.C."/>
            <person name="Napier J."/>
            <person name="Ogata H."/>
            <person name="Sarno A.F."/>
            <person name="Shmutz J."/>
            <person name="Schroeder D."/>
            <person name="de Vargas C."/>
            <person name="Verret F."/>
            <person name="von Dassow P."/>
            <person name="Valentin K."/>
            <person name="Van de Peer Y."/>
            <person name="Wheeler G."/>
            <person name="Dacks J.B."/>
            <person name="Delwiche C.F."/>
            <person name="Dyhrman S.T."/>
            <person name="Glockner G."/>
            <person name="John U."/>
            <person name="Richards T."/>
            <person name="Worden A.Z."/>
            <person name="Zhang X."/>
            <person name="Grigoriev I.V."/>
            <person name="Allen A.E."/>
            <person name="Bidle K."/>
            <person name="Borodovsky M."/>
            <person name="Bowler C."/>
            <person name="Brownlee C."/>
            <person name="Cock J.M."/>
            <person name="Elias M."/>
            <person name="Gladyshev V.N."/>
            <person name="Groth M."/>
            <person name="Guda C."/>
            <person name="Hadaegh A."/>
            <person name="Iglesias-Rodriguez M.D."/>
            <person name="Jenkins J."/>
            <person name="Jones B.M."/>
            <person name="Lawson T."/>
            <person name="Leese F."/>
            <person name="Lindquist E."/>
            <person name="Lobanov A."/>
            <person name="Lomsadze A."/>
            <person name="Malik S.B."/>
            <person name="Marsh M.E."/>
            <person name="Mackinder L."/>
            <person name="Mock T."/>
            <person name="Mueller-Roeber B."/>
            <person name="Pagarete A."/>
            <person name="Parker M."/>
            <person name="Probert I."/>
            <person name="Quesneville H."/>
            <person name="Raines C."/>
            <person name="Rensing S.A."/>
            <person name="Riano-Pachon D.M."/>
            <person name="Richier S."/>
            <person name="Rokitta S."/>
            <person name="Shiraiwa Y."/>
            <person name="Soanes D.M."/>
            <person name="van der Giezen M."/>
            <person name="Wahlund T.M."/>
            <person name="Williams B."/>
            <person name="Wilson W."/>
            <person name="Wolfe G."/>
            <person name="Wurch L.L."/>
        </authorList>
    </citation>
    <scope>NUCLEOTIDE SEQUENCE</scope>
</reference>
<evidence type="ECO:0000313" key="6">
    <source>
        <dbReference type="EnsemblProtists" id="EOD09052"/>
    </source>
</evidence>
<evidence type="ECO:0000256" key="2">
    <source>
        <dbReference type="ARBA" id="ARBA00022771"/>
    </source>
</evidence>
<dbReference type="SUPFAM" id="SSF57850">
    <property type="entry name" value="RING/U-box"/>
    <property type="match status" value="1"/>
</dbReference>
<dbReference type="PROSITE" id="PS51292">
    <property type="entry name" value="ZF_RING_CH"/>
    <property type="match status" value="1"/>
</dbReference>
<proteinExistence type="predicted"/>
<dbReference type="SMART" id="SM00744">
    <property type="entry name" value="RINGv"/>
    <property type="match status" value="1"/>
</dbReference>
<feature type="compositionally biased region" description="Basic and acidic residues" evidence="4">
    <location>
        <begin position="165"/>
        <end position="176"/>
    </location>
</feature>
<evidence type="ECO:0000256" key="1">
    <source>
        <dbReference type="ARBA" id="ARBA00022723"/>
    </source>
</evidence>
<sequence length="224" mass="24073">MLEQPGVDDAPRTCRVCFDEVSESDPDVVQPCECLDAGRPSLAHRTCVQKWISTRPNLRLSSYGRRDLGLCEVCSKPWRQQYELPDPPAELSVEELESRANWMLFTAYARSHRIGGLQPRDTDQLILNELGPHFDGPWNEPAQAWRGTLPPALAAQLSSMIAQENRGRAGGGRDDGPPPDPAAGDDAGDEEGAGSGGEDSGSGAAAPEERLTQAIAQASIEGLA</sequence>
<keyword evidence="7" id="KW-1185">Reference proteome</keyword>
<dbReference type="Pfam" id="PF12906">
    <property type="entry name" value="RINGv"/>
    <property type="match status" value="1"/>
</dbReference>
<evidence type="ECO:0000256" key="3">
    <source>
        <dbReference type="ARBA" id="ARBA00022833"/>
    </source>
</evidence>
<feature type="region of interest" description="Disordered" evidence="4">
    <location>
        <begin position="165"/>
        <end position="224"/>
    </location>
</feature>
<keyword evidence="1" id="KW-0479">Metal-binding</keyword>
<dbReference type="AlphaFoldDB" id="A0A0D3ICR7"/>